<dbReference type="Proteomes" id="UP000235392">
    <property type="component" value="Unassembled WGS sequence"/>
</dbReference>
<dbReference type="OrthoDB" id="2506647at2759"/>
<feature type="chain" id="PRO_5015083808" description="Phosphatidylethanolamine-binding protein" evidence="1">
    <location>
        <begin position="24"/>
        <end position="237"/>
    </location>
</feature>
<dbReference type="AlphaFoldDB" id="A0A2N5TZG0"/>
<dbReference type="EMBL" id="PGCJ01000954">
    <property type="protein sequence ID" value="PLW13290.1"/>
    <property type="molecule type" value="Genomic_DNA"/>
</dbReference>
<protein>
    <recommendedName>
        <fullName evidence="6">Phosphatidylethanolamine-binding protein</fullName>
    </recommendedName>
</protein>
<evidence type="ECO:0000313" key="4">
    <source>
        <dbReference type="Proteomes" id="UP000235388"/>
    </source>
</evidence>
<dbReference type="Gene3D" id="3.90.280.10">
    <property type="entry name" value="PEBP-like"/>
    <property type="match status" value="1"/>
</dbReference>
<evidence type="ECO:0000313" key="5">
    <source>
        <dbReference type="Proteomes" id="UP000235392"/>
    </source>
</evidence>
<dbReference type="CDD" id="cd00866">
    <property type="entry name" value="PEBP_euk"/>
    <property type="match status" value="1"/>
</dbReference>
<dbReference type="STRING" id="200324.A0A2N5TZG0"/>
<organism evidence="3 5">
    <name type="scientific">Puccinia coronata f. sp. avenae</name>
    <dbReference type="NCBI Taxonomy" id="200324"/>
    <lineage>
        <taxon>Eukaryota</taxon>
        <taxon>Fungi</taxon>
        <taxon>Dikarya</taxon>
        <taxon>Basidiomycota</taxon>
        <taxon>Pucciniomycotina</taxon>
        <taxon>Pucciniomycetes</taxon>
        <taxon>Pucciniales</taxon>
        <taxon>Pucciniaceae</taxon>
        <taxon>Puccinia</taxon>
    </lineage>
</organism>
<dbReference type="SUPFAM" id="SSF49777">
    <property type="entry name" value="PEBP-like"/>
    <property type="match status" value="1"/>
</dbReference>
<gene>
    <name evidence="2" type="ORF">PCANC_17771</name>
    <name evidence="3" type="ORF">PCASD_15949</name>
</gene>
<sequence>MFSKVSLLLQLAGVLFPVPVLSGKPVCPSVEVPKATSLKDAMNAFVIGGVVPDLLPRFSPVATMRLIYHPNPFGTVFFPGQRVPQSLTKEQPTIRIRPPPDHPVPSVLSLDSNYTFIIVDPDVPSRINATSGPFRHMLATEVKLLPNPPYFDLDFPVDPLSDYIPPAPPEASGFHRYTFLLYSGQPSPSSINNFDEQYPSRFNFNLRQFIADAQLCDPIAGIFMFTENSKDEAKSLV</sequence>
<dbReference type="Pfam" id="PF01161">
    <property type="entry name" value="PBP"/>
    <property type="match status" value="1"/>
</dbReference>
<evidence type="ECO:0000313" key="2">
    <source>
        <dbReference type="EMBL" id="PLW13290.1"/>
    </source>
</evidence>
<evidence type="ECO:0000313" key="3">
    <source>
        <dbReference type="EMBL" id="PLW30844.1"/>
    </source>
</evidence>
<comment type="caution">
    <text evidence="3">The sequence shown here is derived from an EMBL/GenBank/DDBJ whole genome shotgun (WGS) entry which is preliminary data.</text>
</comment>
<feature type="signal peptide" evidence="1">
    <location>
        <begin position="1"/>
        <end position="23"/>
    </location>
</feature>
<keyword evidence="4" id="KW-1185">Reference proteome</keyword>
<reference evidence="4 5" key="1">
    <citation type="submission" date="2017-11" db="EMBL/GenBank/DDBJ databases">
        <title>De novo assembly and phasing of dikaryotic genomes from two isolates of Puccinia coronata f. sp. avenae, the causal agent of oat crown rust.</title>
        <authorList>
            <person name="Miller M.E."/>
            <person name="Zhang Y."/>
            <person name="Omidvar V."/>
            <person name="Sperschneider J."/>
            <person name="Schwessinger B."/>
            <person name="Raley C."/>
            <person name="Palmer J.M."/>
            <person name="Garnica D."/>
            <person name="Upadhyaya N."/>
            <person name="Rathjen J."/>
            <person name="Taylor J.M."/>
            <person name="Park R.F."/>
            <person name="Dodds P.N."/>
            <person name="Hirsch C.D."/>
            <person name="Kianian S.F."/>
            <person name="Figueroa M."/>
        </authorList>
    </citation>
    <scope>NUCLEOTIDE SEQUENCE [LARGE SCALE GENOMIC DNA]</scope>
    <source>
        <strain evidence="2">12NC29</strain>
        <strain evidence="3">12SD80</strain>
    </source>
</reference>
<dbReference type="PANTHER" id="PTHR11362:SF82">
    <property type="entry name" value="PHOSPHATIDYLETHANOLAMINE-BINDING PROTEIN 4"/>
    <property type="match status" value="1"/>
</dbReference>
<evidence type="ECO:0000256" key="1">
    <source>
        <dbReference type="SAM" id="SignalP"/>
    </source>
</evidence>
<dbReference type="EMBL" id="PGCI01000285">
    <property type="protein sequence ID" value="PLW30844.1"/>
    <property type="molecule type" value="Genomic_DNA"/>
</dbReference>
<dbReference type="InterPro" id="IPR035810">
    <property type="entry name" value="PEBP_euk"/>
</dbReference>
<dbReference type="InterPro" id="IPR008914">
    <property type="entry name" value="PEBP"/>
</dbReference>
<keyword evidence="1" id="KW-0732">Signal</keyword>
<accession>A0A2N5TZG0</accession>
<dbReference type="InterPro" id="IPR036610">
    <property type="entry name" value="PEBP-like_sf"/>
</dbReference>
<proteinExistence type="predicted"/>
<name>A0A2N5TZG0_9BASI</name>
<dbReference type="Proteomes" id="UP000235388">
    <property type="component" value="Unassembled WGS sequence"/>
</dbReference>
<evidence type="ECO:0008006" key="6">
    <source>
        <dbReference type="Google" id="ProtNLM"/>
    </source>
</evidence>
<dbReference type="PANTHER" id="PTHR11362">
    <property type="entry name" value="PHOSPHATIDYLETHANOLAMINE-BINDING PROTEIN"/>
    <property type="match status" value="1"/>
</dbReference>